<comment type="caution">
    <text evidence="2">The sequence shown here is derived from an EMBL/GenBank/DDBJ whole genome shotgun (WGS) entry which is preliminary data.</text>
</comment>
<reference evidence="2" key="1">
    <citation type="journal article" date="2014" name="Int. J. Syst. Evol. Microbiol.">
        <title>Complete genome sequence of Corynebacterium casei LMG S-19264T (=DSM 44701T), isolated from a smear-ripened cheese.</title>
        <authorList>
            <consortium name="US DOE Joint Genome Institute (JGI-PGF)"/>
            <person name="Walter F."/>
            <person name="Albersmeier A."/>
            <person name="Kalinowski J."/>
            <person name="Ruckert C."/>
        </authorList>
    </citation>
    <scope>NUCLEOTIDE SEQUENCE</scope>
    <source>
        <strain evidence="2">CGMCC 1.15478</strain>
    </source>
</reference>
<organism evidence="2 3">
    <name type="scientific">Hoyosella rhizosphaerae</name>
    <dbReference type="NCBI Taxonomy" id="1755582"/>
    <lineage>
        <taxon>Bacteria</taxon>
        <taxon>Bacillati</taxon>
        <taxon>Actinomycetota</taxon>
        <taxon>Actinomycetes</taxon>
        <taxon>Mycobacteriales</taxon>
        <taxon>Hoyosellaceae</taxon>
        <taxon>Hoyosella</taxon>
    </lineage>
</organism>
<dbReference type="AlphaFoldDB" id="A0A916UGR7"/>
<feature type="transmembrane region" description="Helical" evidence="1">
    <location>
        <begin position="20"/>
        <end position="42"/>
    </location>
</feature>
<reference evidence="2" key="2">
    <citation type="submission" date="2020-09" db="EMBL/GenBank/DDBJ databases">
        <authorList>
            <person name="Sun Q."/>
            <person name="Zhou Y."/>
        </authorList>
    </citation>
    <scope>NUCLEOTIDE SEQUENCE</scope>
    <source>
        <strain evidence="2">CGMCC 1.15478</strain>
    </source>
</reference>
<evidence type="ECO:0000313" key="2">
    <source>
        <dbReference type="EMBL" id="GGC72063.1"/>
    </source>
</evidence>
<keyword evidence="3" id="KW-1185">Reference proteome</keyword>
<keyword evidence="1" id="KW-0472">Membrane</keyword>
<keyword evidence="1" id="KW-1133">Transmembrane helix</keyword>
<name>A0A916UGR7_9ACTN</name>
<dbReference type="EMBL" id="BMJH01000003">
    <property type="protein sequence ID" value="GGC72063.1"/>
    <property type="molecule type" value="Genomic_DNA"/>
</dbReference>
<proteinExistence type="predicted"/>
<keyword evidence="1" id="KW-0812">Transmembrane</keyword>
<gene>
    <name evidence="2" type="ORF">GCM10011410_26350</name>
</gene>
<accession>A0A916UGR7</accession>
<sequence length="74" mass="8088">MEALARWWDGVELWIAGLPFVPQALLVVAVMVPVCFGLASVLDRVLGATYNWLDSKRRRDSVASQGTSQGEGNL</sequence>
<evidence type="ECO:0000313" key="3">
    <source>
        <dbReference type="Proteomes" id="UP000641514"/>
    </source>
</evidence>
<dbReference type="RefSeq" id="WP_188677042.1">
    <property type="nucleotide sequence ID" value="NZ_BMJH01000003.1"/>
</dbReference>
<dbReference type="Proteomes" id="UP000641514">
    <property type="component" value="Unassembled WGS sequence"/>
</dbReference>
<protein>
    <submittedName>
        <fullName evidence="2">Uncharacterized protein</fullName>
    </submittedName>
</protein>
<evidence type="ECO:0000256" key="1">
    <source>
        <dbReference type="SAM" id="Phobius"/>
    </source>
</evidence>